<dbReference type="InterPro" id="IPR036291">
    <property type="entry name" value="NAD(P)-bd_dom_sf"/>
</dbReference>
<accession>A0A3M6WQ18</accession>
<dbReference type="InterPro" id="IPR047109">
    <property type="entry name" value="CAD-like"/>
</dbReference>
<dbReference type="InterPro" id="IPR011032">
    <property type="entry name" value="GroES-like_sf"/>
</dbReference>
<sequence>MHRLMTFCWNSAAQGFEQKTTEKELGVNDVLIRTTHSGLCFTDVHAKSKGCGLGHEGVGIVQDAGEAVSHLKIGDRVGWGWLNSSCGHCKTCVSGYRQYCFEARGFAFSDLDQGAFSDYRIVNSAIAYLIPESIPSVDAGPLMCAGASVFEALDAAGTRSDHHVGIVGLGGLGHTAVLFAKAMGCDVTVFSSSTHKMDDSFLLGANEYRSLQDVSKRSYKMDGQGVSLVEDPAPMNIDVLLIASNEVPDLETILPCLARRATIVLMTIQQGNLSIPYMPFILPGHKLIASTEASRENHLRMLEFVARHKIRPWTEEFPMTSEGVSKAFKRLESGEMRYRGVLVRADDVR</sequence>
<dbReference type="Gene3D" id="3.90.180.10">
    <property type="entry name" value="Medium-chain alcohol dehydrogenases, catalytic domain"/>
    <property type="match status" value="1"/>
</dbReference>
<evidence type="ECO:0000259" key="6">
    <source>
        <dbReference type="SMART" id="SM00829"/>
    </source>
</evidence>
<dbReference type="Proteomes" id="UP000282582">
    <property type="component" value="Unassembled WGS sequence"/>
</dbReference>
<dbReference type="SMART" id="SM00829">
    <property type="entry name" value="PKS_ER"/>
    <property type="match status" value="1"/>
</dbReference>
<organism evidence="7 9">
    <name type="scientific">Hortaea werneckii</name>
    <name type="common">Black yeast</name>
    <name type="synonym">Cladosporium werneckii</name>
    <dbReference type="NCBI Taxonomy" id="91943"/>
    <lineage>
        <taxon>Eukaryota</taxon>
        <taxon>Fungi</taxon>
        <taxon>Dikarya</taxon>
        <taxon>Ascomycota</taxon>
        <taxon>Pezizomycotina</taxon>
        <taxon>Dothideomycetes</taxon>
        <taxon>Dothideomycetidae</taxon>
        <taxon>Mycosphaerellales</taxon>
        <taxon>Teratosphaeriaceae</taxon>
        <taxon>Hortaea</taxon>
    </lineage>
</organism>
<dbReference type="PANTHER" id="PTHR42683">
    <property type="entry name" value="ALDEHYDE REDUCTASE"/>
    <property type="match status" value="1"/>
</dbReference>
<comment type="cofactor">
    <cofactor evidence="1 5">
        <name>Zn(2+)</name>
        <dbReference type="ChEBI" id="CHEBI:29105"/>
    </cofactor>
</comment>
<dbReference type="SUPFAM" id="SSF50129">
    <property type="entry name" value="GroES-like"/>
    <property type="match status" value="1"/>
</dbReference>
<dbReference type="Gene3D" id="3.40.50.720">
    <property type="entry name" value="NAD(P)-binding Rossmann-like Domain"/>
    <property type="match status" value="1"/>
</dbReference>
<feature type="domain" description="Enoyl reductase (ER)" evidence="6">
    <location>
        <begin position="2"/>
        <end position="342"/>
    </location>
</feature>
<dbReference type="VEuPathDB" id="FungiDB:BTJ68_07241"/>
<evidence type="ECO:0000313" key="10">
    <source>
        <dbReference type="Proteomes" id="UP000282582"/>
    </source>
</evidence>
<evidence type="ECO:0000256" key="2">
    <source>
        <dbReference type="ARBA" id="ARBA00022723"/>
    </source>
</evidence>
<keyword evidence="4" id="KW-0560">Oxidoreductase</keyword>
<dbReference type="GO" id="GO:0016616">
    <property type="term" value="F:oxidoreductase activity, acting on the CH-OH group of donors, NAD or NADP as acceptor"/>
    <property type="evidence" value="ECO:0007669"/>
    <property type="project" value="InterPro"/>
</dbReference>
<dbReference type="EMBL" id="QWIK01000549">
    <property type="protein sequence ID" value="RMY04387.1"/>
    <property type="molecule type" value="Genomic_DNA"/>
</dbReference>
<keyword evidence="2 5" id="KW-0479">Metal-binding</keyword>
<dbReference type="Proteomes" id="UP000281245">
    <property type="component" value="Unassembled WGS sequence"/>
</dbReference>
<dbReference type="Pfam" id="PF00107">
    <property type="entry name" value="ADH_zinc_N"/>
    <property type="match status" value="1"/>
</dbReference>
<evidence type="ECO:0000256" key="1">
    <source>
        <dbReference type="ARBA" id="ARBA00001947"/>
    </source>
</evidence>
<proteinExistence type="inferred from homology"/>
<evidence type="ECO:0000313" key="9">
    <source>
        <dbReference type="Proteomes" id="UP000281245"/>
    </source>
</evidence>
<dbReference type="PROSITE" id="PS00059">
    <property type="entry name" value="ADH_ZINC"/>
    <property type="match status" value="1"/>
</dbReference>
<dbReference type="AlphaFoldDB" id="A0A3M6WQ18"/>
<dbReference type="InterPro" id="IPR029752">
    <property type="entry name" value="D-isomer_DH_CS1"/>
</dbReference>
<evidence type="ECO:0000256" key="5">
    <source>
        <dbReference type="RuleBase" id="RU361277"/>
    </source>
</evidence>
<dbReference type="InterPro" id="IPR013149">
    <property type="entry name" value="ADH-like_C"/>
</dbReference>
<comment type="caution">
    <text evidence="7">The sequence shown here is derived from an EMBL/GenBank/DDBJ whole genome shotgun (WGS) entry which is preliminary data.</text>
</comment>
<evidence type="ECO:0000256" key="3">
    <source>
        <dbReference type="ARBA" id="ARBA00022833"/>
    </source>
</evidence>
<dbReference type="EMBL" id="QWIJ01000604">
    <property type="protein sequence ID" value="RMX80511.1"/>
    <property type="molecule type" value="Genomic_DNA"/>
</dbReference>
<evidence type="ECO:0000256" key="4">
    <source>
        <dbReference type="ARBA" id="ARBA00023002"/>
    </source>
</evidence>
<dbReference type="InterPro" id="IPR020843">
    <property type="entry name" value="ER"/>
</dbReference>
<dbReference type="OrthoDB" id="1879366at2759"/>
<dbReference type="Pfam" id="PF08240">
    <property type="entry name" value="ADH_N"/>
    <property type="match status" value="1"/>
</dbReference>
<evidence type="ECO:0000313" key="8">
    <source>
        <dbReference type="EMBL" id="RMY04387.1"/>
    </source>
</evidence>
<keyword evidence="3 5" id="KW-0862">Zinc</keyword>
<dbReference type="PROSITE" id="PS00065">
    <property type="entry name" value="D_2_HYDROXYACID_DH_1"/>
    <property type="match status" value="1"/>
</dbReference>
<evidence type="ECO:0000313" key="7">
    <source>
        <dbReference type="EMBL" id="RMX80511.1"/>
    </source>
</evidence>
<dbReference type="InterPro" id="IPR002328">
    <property type="entry name" value="ADH_Zn_CS"/>
</dbReference>
<name>A0A3M6WQ18_HORWE</name>
<dbReference type="InterPro" id="IPR013154">
    <property type="entry name" value="ADH-like_N"/>
</dbReference>
<comment type="similarity">
    <text evidence="5">Belongs to the zinc-containing alcohol dehydrogenase family.</text>
</comment>
<protein>
    <recommendedName>
        <fullName evidence="6">Enoyl reductase (ER) domain-containing protein</fullName>
    </recommendedName>
</protein>
<dbReference type="SUPFAM" id="SSF51735">
    <property type="entry name" value="NAD(P)-binding Rossmann-fold domains"/>
    <property type="match status" value="1"/>
</dbReference>
<dbReference type="GO" id="GO:0008270">
    <property type="term" value="F:zinc ion binding"/>
    <property type="evidence" value="ECO:0007669"/>
    <property type="project" value="InterPro"/>
</dbReference>
<reference evidence="9 10" key="1">
    <citation type="journal article" date="2018" name="BMC Genomics">
        <title>Genomic evidence for intraspecific hybridization in a clonal and extremely halotolerant yeast.</title>
        <authorList>
            <person name="Gostincar C."/>
            <person name="Stajich J.E."/>
            <person name="Zupancic J."/>
            <person name="Zalar P."/>
            <person name="Gunde-Cimerman N."/>
        </authorList>
    </citation>
    <scope>NUCLEOTIDE SEQUENCE [LARGE SCALE GENOMIC DNA]</scope>
    <source>
        <strain evidence="8 10">EXF-6654</strain>
        <strain evidence="7 9">EXF-6656</strain>
    </source>
</reference>
<gene>
    <name evidence="8" type="ORF">D0868_06971</name>
    <name evidence="7" type="ORF">D0869_07496</name>
</gene>